<keyword evidence="4" id="KW-0479">Metal-binding</keyword>
<dbReference type="GO" id="GO:0004601">
    <property type="term" value="F:peroxidase activity"/>
    <property type="evidence" value="ECO:0007669"/>
    <property type="project" value="UniProtKB-KW"/>
</dbReference>
<evidence type="ECO:0000313" key="10">
    <source>
        <dbReference type="EMBL" id="GHF48529.1"/>
    </source>
</evidence>
<dbReference type="InterPro" id="IPR049509">
    <property type="entry name" value="DyP_N"/>
</dbReference>
<dbReference type="PROSITE" id="PS51404">
    <property type="entry name" value="DYP_PEROXIDASE"/>
    <property type="match status" value="1"/>
</dbReference>
<evidence type="ECO:0000256" key="1">
    <source>
        <dbReference type="ARBA" id="ARBA00001970"/>
    </source>
</evidence>
<dbReference type="NCBIfam" id="TIGR01413">
    <property type="entry name" value="Dyp_perox_fam"/>
    <property type="match status" value="1"/>
</dbReference>
<keyword evidence="2 10" id="KW-0575">Peroxidase</keyword>
<keyword evidence="6" id="KW-0408">Iron</keyword>
<keyword evidence="11" id="KW-1185">Reference proteome</keyword>
<evidence type="ECO:0000256" key="5">
    <source>
        <dbReference type="ARBA" id="ARBA00023002"/>
    </source>
</evidence>
<gene>
    <name evidence="10" type="ORF">GCM10017566_22310</name>
</gene>
<feature type="domain" description="DyP dimeric alpha+beta barrel" evidence="9">
    <location>
        <begin position="65"/>
        <end position="173"/>
    </location>
</feature>
<evidence type="ECO:0000256" key="4">
    <source>
        <dbReference type="ARBA" id="ARBA00022723"/>
    </source>
</evidence>
<comment type="similarity">
    <text evidence="7">Belongs to the DyP-type peroxidase family.</text>
</comment>
<dbReference type="EMBL" id="BNAV01000002">
    <property type="protein sequence ID" value="GHF48529.1"/>
    <property type="molecule type" value="Genomic_DNA"/>
</dbReference>
<sequence length="464" mass="49671">MAVDLSTPLTWKTATGDAATMLAELQPNIVKAHVRDHLSVLFLGFGDGGEARTFLKALSGLMKSAKAHLEEIEAFKAGTGSGTAYVGLGVTAAGYAKLGIAQPPANAPFLGGAKASVQKLTDPAVTEWETPYQQPIDAVVLVGDATAASAKAKRGEVLALLPPSVTVLGEETGRGLSNDNGDGIEHFGYVDGRSQPLFLTEDVDAERDTTDGINEWDPASPLSQVLVPDSAAPDPAVHFGSYFVFRKLEQNVQLFKQAEQDLADQLALKGEDAERAGAMLIGRFEDGTPLVSQSAAGAHSPVENDFSYDSDKLGQKCPFHAHIRKTNPRGSGGFETPDAERRHLMARRGQTYGRRLDDPSADLPPVVRPTKDVGLLFMAFNSDLVNQFEFTQLNWANNAGFPATPDNSRPGLDPVIGQGERPSANYDRDWGRNGAQPVDPIPQAVTLKGAEYFFMPSLAFLRSL</sequence>
<keyword evidence="5" id="KW-0560">Oxidoreductase</keyword>
<protein>
    <submittedName>
        <fullName evidence="10">Peroxidase</fullName>
    </submittedName>
</protein>
<comment type="cofactor">
    <cofactor evidence="1">
        <name>heme b</name>
        <dbReference type="ChEBI" id="CHEBI:60344"/>
    </cofactor>
</comment>
<evidence type="ECO:0000256" key="8">
    <source>
        <dbReference type="SAM" id="MobiDB-lite"/>
    </source>
</evidence>
<accession>A0A8H9IYW0</accession>
<dbReference type="Pfam" id="PF21105">
    <property type="entry name" value="DyP_N"/>
    <property type="match status" value="1"/>
</dbReference>
<comment type="caution">
    <text evidence="10">The sequence shown here is derived from an EMBL/GenBank/DDBJ whole genome shotgun (WGS) entry which is preliminary data.</text>
</comment>
<reference evidence="10" key="1">
    <citation type="journal article" date="2014" name="Int. J. Syst. Evol. Microbiol.">
        <title>Complete genome sequence of Corynebacterium casei LMG S-19264T (=DSM 44701T), isolated from a smear-ripened cheese.</title>
        <authorList>
            <consortium name="US DOE Joint Genome Institute (JGI-PGF)"/>
            <person name="Walter F."/>
            <person name="Albersmeier A."/>
            <person name="Kalinowski J."/>
            <person name="Ruckert C."/>
        </authorList>
    </citation>
    <scope>NUCLEOTIDE SEQUENCE</scope>
    <source>
        <strain evidence="10">CGMCC 4.7679</strain>
    </source>
</reference>
<evidence type="ECO:0000256" key="6">
    <source>
        <dbReference type="ARBA" id="ARBA00023004"/>
    </source>
</evidence>
<feature type="region of interest" description="Disordered" evidence="8">
    <location>
        <begin position="401"/>
        <end position="434"/>
    </location>
</feature>
<dbReference type="Proteomes" id="UP000658656">
    <property type="component" value="Unassembled WGS sequence"/>
</dbReference>
<reference evidence="10" key="2">
    <citation type="submission" date="2020-09" db="EMBL/GenBank/DDBJ databases">
        <authorList>
            <person name="Sun Q."/>
            <person name="Zhou Y."/>
        </authorList>
    </citation>
    <scope>NUCLEOTIDE SEQUENCE</scope>
    <source>
        <strain evidence="10">CGMCC 4.7679</strain>
    </source>
</reference>
<dbReference type="GO" id="GO:0046872">
    <property type="term" value="F:metal ion binding"/>
    <property type="evidence" value="ECO:0007669"/>
    <property type="project" value="UniProtKB-KW"/>
</dbReference>
<dbReference type="SUPFAM" id="SSF54909">
    <property type="entry name" value="Dimeric alpha+beta barrel"/>
    <property type="match status" value="1"/>
</dbReference>
<name>A0A8H9IYW0_9PSEU</name>
<dbReference type="InterPro" id="IPR011008">
    <property type="entry name" value="Dimeric_a/b-barrel"/>
</dbReference>
<dbReference type="GO" id="GO:0005829">
    <property type="term" value="C:cytosol"/>
    <property type="evidence" value="ECO:0007669"/>
    <property type="project" value="TreeGrafter"/>
</dbReference>
<dbReference type="PANTHER" id="PTHR30521">
    <property type="entry name" value="DEFERROCHELATASE/PEROXIDASE"/>
    <property type="match status" value="1"/>
</dbReference>
<keyword evidence="3" id="KW-0349">Heme</keyword>
<evidence type="ECO:0000256" key="7">
    <source>
        <dbReference type="ARBA" id="ARBA00025737"/>
    </source>
</evidence>
<dbReference type="OrthoDB" id="236246at2"/>
<evidence type="ECO:0000256" key="3">
    <source>
        <dbReference type="ARBA" id="ARBA00022617"/>
    </source>
</evidence>
<dbReference type="InterPro" id="IPR006314">
    <property type="entry name" value="Dyp_peroxidase"/>
</dbReference>
<evidence type="ECO:0000313" key="11">
    <source>
        <dbReference type="Proteomes" id="UP000658656"/>
    </source>
</evidence>
<dbReference type="RefSeq" id="WP_145934739.1">
    <property type="nucleotide sequence ID" value="NZ_BNAV01000002.1"/>
</dbReference>
<dbReference type="PANTHER" id="PTHR30521:SF4">
    <property type="entry name" value="DEFERROCHELATASE"/>
    <property type="match status" value="1"/>
</dbReference>
<organism evidence="10 11">
    <name type="scientific">Amycolatopsis bartoniae</name>
    <dbReference type="NCBI Taxonomy" id="941986"/>
    <lineage>
        <taxon>Bacteria</taxon>
        <taxon>Bacillati</taxon>
        <taxon>Actinomycetota</taxon>
        <taxon>Actinomycetes</taxon>
        <taxon>Pseudonocardiales</taxon>
        <taxon>Pseudonocardiaceae</taxon>
        <taxon>Amycolatopsis</taxon>
    </lineage>
</organism>
<proteinExistence type="inferred from homology"/>
<evidence type="ECO:0000259" key="9">
    <source>
        <dbReference type="Pfam" id="PF21105"/>
    </source>
</evidence>
<dbReference type="GO" id="GO:0020037">
    <property type="term" value="F:heme binding"/>
    <property type="evidence" value="ECO:0007669"/>
    <property type="project" value="InterPro"/>
</dbReference>
<evidence type="ECO:0000256" key="2">
    <source>
        <dbReference type="ARBA" id="ARBA00022559"/>
    </source>
</evidence>
<dbReference type="AlphaFoldDB" id="A0A8H9IYW0"/>